<evidence type="ECO:0000313" key="3">
    <source>
        <dbReference type="Proteomes" id="UP000831692"/>
    </source>
</evidence>
<organism evidence="2 3">
    <name type="scientific">Enterococcus innesii</name>
    <dbReference type="NCBI Taxonomy" id="2839759"/>
    <lineage>
        <taxon>Bacteria</taxon>
        <taxon>Bacillati</taxon>
        <taxon>Bacillota</taxon>
        <taxon>Bacilli</taxon>
        <taxon>Lactobacillales</taxon>
        <taxon>Enterococcaceae</taxon>
        <taxon>Enterococcus</taxon>
    </lineage>
</organism>
<dbReference type="SUPFAM" id="SSF140404">
    <property type="entry name" value="EF2458-like"/>
    <property type="match status" value="1"/>
</dbReference>
<dbReference type="InterPro" id="IPR036270">
    <property type="entry name" value="UPF0358_sf"/>
</dbReference>
<reference evidence="2 3" key="1">
    <citation type="submission" date="2022-03" db="EMBL/GenBank/DDBJ databases">
        <title>Complete genome sequence of Enterococcus innesii DB-1.</title>
        <authorList>
            <person name="Fukuda D."/>
            <person name="Nolasco-Hipolito C."/>
        </authorList>
    </citation>
    <scope>NUCLEOTIDE SEQUENCE [LARGE SCALE GENOMIC DNA]</scope>
    <source>
        <strain evidence="2 3">DB-1</strain>
    </source>
</reference>
<dbReference type="Pfam" id="PF07408">
    <property type="entry name" value="DUF1507"/>
    <property type="match status" value="1"/>
</dbReference>
<name>A0ABN6NKY2_9ENTE</name>
<comment type="similarity">
    <text evidence="1">Belongs to the UPF0358 family.</text>
</comment>
<dbReference type="Proteomes" id="UP000831692">
    <property type="component" value="Chromosome"/>
</dbReference>
<protein>
    <recommendedName>
        <fullName evidence="1">UPF0358 protein ENLAB_02290</fullName>
    </recommendedName>
</protein>
<dbReference type="NCBIfam" id="NF010187">
    <property type="entry name" value="PRK13666.1"/>
    <property type="match status" value="1"/>
</dbReference>
<dbReference type="HAMAP" id="MF_01560">
    <property type="entry name" value="UPF0358"/>
    <property type="match status" value="1"/>
</dbReference>
<dbReference type="Gene3D" id="1.10.287.750">
    <property type="entry name" value="SO2669-like"/>
    <property type="match status" value="1"/>
</dbReference>
<dbReference type="InterPro" id="IPR009983">
    <property type="entry name" value="UPF0358"/>
</dbReference>
<keyword evidence="3" id="KW-1185">Reference proteome</keyword>
<proteinExistence type="inferred from homology"/>
<evidence type="ECO:0000313" key="2">
    <source>
        <dbReference type="EMBL" id="BDG66665.1"/>
    </source>
</evidence>
<evidence type="ECO:0000256" key="1">
    <source>
        <dbReference type="HAMAP-Rule" id="MF_01560"/>
    </source>
</evidence>
<dbReference type="EMBL" id="AP025635">
    <property type="protein sequence ID" value="BDG66665.1"/>
    <property type="molecule type" value="Genomic_DNA"/>
</dbReference>
<sequence>MVKRRNGGTGMEQIDSTKALDLLRDDAERIKKLIRNQENSLCIAQCKAFEEVVDTQMYGLSRQVAFAIRLGIVDNQTGQQLMADLEKDLNQLYSEVYEDQRTPDIGKEA</sequence>
<gene>
    <name evidence="2" type="ORF">ENLAB_02290</name>
</gene>
<accession>A0ABN6NKY2</accession>